<evidence type="ECO:0000313" key="2">
    <source>
        <dbReference type="Proteomes" id="UP000032142"/>
    </source>
</evidence>
<keyword evidence="2" id="KW-1185">Reference proteome</keyword>
<gene>
    <name evidence="1" type="ORF">F383_36299</name>
</gene>
<sequence>MGLASFNSIKDLLTMCYMVLSLTTKYAIQRTMIFTLVPILE</sequence>
<dbReference type="AlphaFoldDB" id="A0A0B0PY22"/>
<reference evidence="2" key="1">
    <citation type="submission" date="2014-09" db="EMBL/GenBank/DDBJ databases">
        <authorList>
            <person name="Mudge J."/>
            <person name="Ramaraj T."/>
            <person name="Lindquist I.E."/>
            <person name="Bharti A.K."/>
            <person name="Sundararajan A."/>
            <person name="Cameron C.T."/>
            <person name="Woodward J.E."/>
            <person name="May G.D."/>
            <person name="Brubaker C."/>
            <person name="Broadhvest J."/>
            <person name="Wilkins T.A."/>
        </authorList>
    </citation>
    <scope>NUCLEOTIDE SEQUENCE</scope>
    <source>
        <strain evidence="2">cv. AKA8401</strain>
    </source>
</reference>
<evidence type="ECO:0000313" key="1">
    <source>
        <dbReference type="EMBL" id="KHG29950.1"/>
    </source>
</evidence>
<dbReference type="EMBL" id="KN453397">
    <property type="protein sequence ID" value="KHG29950.1"/>
    <property type="molecule type" value="Genomic_DNA"/>
</dbReference>
<organism evidence="1 2">
    <name type="scientific">Gossypium arboreum</name>
    <name type="common">Tree cotton</name>
    <name type="synonym">Gossypium nanking</name>
    <dbReference type="NCBI Taxonomy" id="29729"/>
    <lineage>
        <taxon>Eukaryota</taxon>
        <taxon>Viridiplantae</taxon>
        <taxon>Streptophyta</taxon>
        <taxon>Embryophyta</taxon>
        <taxon>Tracheophyta</taxon>
        <taxon>Spermatophyta</taxon>
        <taxon>Magnoliopsida</taxon>
        <taxon>eudicotyledons</taxon>
        <taxon>Gunneridae</taxon>
        <taxon>Pentapetalae</taxon>
        <taxon>rosids</taxon>
        <taxon>malvids</taxon>
        <taxon>Malvales</taxon>
        <taxon>Malvaceae</taxon>
        <taxon>Malvoideae</taxon>
        <taxon>Gossypium</taxon>
    </lineage>
</organism>
<name>A0A0B0PY22_GOSAR</name>
<protein>
    <submittedName>
        <fullName evidence="1">Cell cycle control cwf11</fullName>
    </submittedName>
</protein>
<accession>A0A0B0PY22</accession>
<proteinExistence type="predicted"/>
<dbReference type="Proteomes" id="UP000032142">
    <property type="component" value="Unassembled WGS sequence"/>
</dbReference>